<dbReference type="RefSeq" id="WP_132770120.1">
    <property type="nucleotide sequence ID" value="NZ_JAOQNK010000001.1"/>
</dbReference>
<feature type="region of interest" description="Disordered" evidence="1">
    <location>
        <begin position="22"/>
        <end position="41"/>
    </location>
</feature>
<feature type="compositionally biased region" description="Polar residues" evidence="1">
    <location>
        <begin position="84"/>
        <end position="98"/>
    </location>
</feature>
<dbReference type="PROSITE" id="PS51257">
    <property type="entry name" value="PROKAR_LIPOPROTEIN"/>
    <property type="match status" value="1"/>
</dbReference>
<feature type="signal peptide" evidence="2">
    <location>
        <begin position="1"/>
        <end position="19"/>
    </location>
</feature>
<keyword evidence="4" id="KW-1185">Reference proteome</keyword>
<evidence type="ECO:0000313" key="3">
    <source>
        <dbReference type="EMBL" id="MEN5379022.1"/>
    </source>
</evidence>
<protein>
    <recommendedName>
        <fullName evidence="5">Lipoprotein</fullName>
    </recommendedName>
</protein>
<dbReference type="EMBL" id="JBDJNQ010000008">
    <property type="protein sequence ID" value="MEN5379022.1"/>
    <property type="molecule type" value="Genomic_DNA"/>
</dbReference>
<evidence type="ECO:0000256" key="1">
    <source>
        <dbReference type="SAM" id="MobiDB-lite"/>
    </source>
</evidence>
<sequence>MRKKTSSAIKLVLITSVLASCGTAQSPPEDKNKQRVFMRADSTAPYTEVTNDYKDQHRTGGGMGSSLLWFMAFRHLGGGMGYANNNLNPSSVSGTNAKKSAAYQAKRGGFGNTAASSHSSSVGS</sequence>
<evidence type="ECO:0000313" key="4">
    <source>
        <dbReference type="Proteomes" id="UP001409291"/>
    </source>
</evidence>
<name>A0ABV0BWQ5_9SPHI</name>
<proteinExistence type="predicted"/>
<comment type="caution">
    <text evidence="3">The sequence shown here is derived from an EMBL/GenBank/DDBJ whole genome shotgun (WGS) entry which is preliminary data.</text>
</comment>
<evidence type="ECO:0008006" key="5">
    <source>
        <dbReference type="Google" id="ProtNLM"/>
    </source>
</evidence>
<feature type="chain" id="PRO_5046238540" description="Lipoprotein" evidence="2">
    <location>
        <begin position="20"/>
        <end position="124"/>
    </location>
</feature>
<accession>A0ABV0BWQ5</accession>
<keyword evidence="2" id="KW-0732">Signal</keyword>
<feature type="region of interest" description="Disordered" evidence="1">
    <location>
        <begin position="84"/>
        <end position="124"/>
    </location>
</feature>
<organism evidence="3 4">
    <name type="scientific">Sphingobacterium kitahiroshimense</name>
    <dbReference type="NCBI Taxonomy" id="470446"/>
    <lineage>
        <taxon>Bacteria</taxon>
        <taxon>Pseudomonadati</taxon>
        <taxon>Bacteroidota</taxon>
        <taxon>Sphingobacteriia</taxon>
        <taxon>Sphingobacteriales</taxon>
        <taxon>Sphingobacteriaceae</taxon>
        <taxon>Sphingobacterium</taxon>
    </lineage>
</organism>
<evidence type="ECO:0000256" key="2">
    <source>
        <dbReference type="SAM" id="SignalP"/>
    </source>
</evidence>
<dbReference type="Proteomes" id="UP001409291">
    <property type="component" value="Unassembled WGS sequence"/>
</dbReference>
<gene>
    <name evidence="3" type="ORF">ABE541_17295</name>
</gene>
<reference evidence="3 4" key="1">
    <citation type="submission" date="2024-04" db="EMBL/GenBank/DDBJ databases">
        <title>WGS of bacteria from Torrens River.</title>
        <authorList>
            <person name="Wyrsch E.R."/>
            <person name="Drigo B."/>
        </authorList>
    </citation>
    <scope>NUCLEOTIDE SEQUENCE [LARGE SCALE GENOMIC DNA]</scope>
    <source>
        <strain evidence="3 4">TWI391</strain>
    </source>
</reference>